<dbReference type="EMBL" id="CP048209">
    <property type="protein sequence ID" value="QHT62760.1"/>
    <property type="molecule type" value="Genomic_DNA"/>
</dbReference>
<accession>A0A6C0G648</accession>
<evidence type="ECO:0000313" key="3">
    <source>
        <dbReference type="Proteomes" id="UP000476064"/>
    </source>
</evidence>
<evidence type="ECO:0000313" key="2">
    <source>
        <dbReference type="EMBL" id="QHT62760.1"/>
    </source>
</evidence>
<keyword evidence="3" id="KW-1185">Reference proteome</keyword>
<dbReference type="Gene3D" id="3.40.630.30">
    <property type="match status" value="1"/>
</dbReference>
<gene>
    <name evidence="2" type="ORF">GXP70_24105</name>
</gene>
<dbReference type="Proteomes" id="UP000476064">
    <property type="component" value="Chromosome"/>
</dbReference>
<dbReference type="PROSITE" id="PS51186">
    <property type="entry name" value="GNAT"/>
    <property type="match status" value="1"/>
</dbReference>
<dbReference type="Pfam" id="PF00583">
    <property type="entry name" value="Acetyltransf_1"/>
    <property type="match status" value="1"/>
</dbReference>
<dbReference type="KEGG" id="plyc:GXP70_24105"/>
<feature type="domain" description="N-acetyltransferase" evidence="1">
    <location>
        <begin position="3"/>
        <end position="145"/>
    </location>
</feature>
<dbReference type="SUPFAM" id="SSF55729">
    <property type="entry name" value="Acyl-CoA N-acyltransferases (Nat)"/>
    <property type="match status" value="1"/>
</dbReference>
<dbReference type="RefSeq" id="WP_162359191.1">
    <property type="nucleotide sequence ID" value="NZ_CP048209.1"/>
</dbReference>
<evidence type="ECO:0000259" key="1">
    <source>
        <dbReference type="PROSITE" id="PS51186"/>
    </source>
</evidence>
<keyword evidence="2" id="KW-0808">Transferase</keyword>
<dbReference type="CDD" id="cd04301">
    <property type="entry name" value="NAT_SF"/>
    <property type="match status" value="1"/>
</dbReference>
<dbReference type="GO" id="GO:0016747">
    <property type="term" value="F:acyltransferase activity, transferring groups other than amino-acyl groups"/>
    <property type="evidence" value="ECO:0007669"/>
    <property type="project" value="InterPro"/>
</dbReference>
<organism evidence="2 3">
    <name type="scientific">Paenibacillus lycopersici</name>
    <dbReference type="NCBI Taxonomy" id="2704462"/>
    <lineage>
        <taxon>Bacteria</taxon>
        <taxon>Bacillati</taxon>
        <taxon>Bacillota</taxon>
        <taxon>Bacilli</taxon>
        <taxon>Bacillales</taxon>
        <taxon>Paenibacillaceae</taxon>
        <taxon>Paenibacillus</taxon>
    </lineage>
</organism>
<sequence>MTIDIRPIRAEDYAAAHAFQCEYLDRESYEEFEARAKANPDLYLAAFAGGELIGIVYGHPSRREAGAAALQGIAVTLDETKRLARTGIGSRLIASFEEAVRRRGLREISLGAADDLKVELFYVKNGYLTNELVAMNADYEQLERAPIADYASGKERQEQLRSKHQAHQVIFIFGKIVG</sequence>
<dbReference type="InterPro" id="IPR016181">
    <property type="entry name" value="Acyl_CoA_acyltransferase"/>
</dbReference>
<name>A0A6C0G648_9BACL</name>
<protein>
    <submittedName>
        <fullName evidence="2">GNAT family N-acetyltransferase</fullName>
    </submittedName>
</protein>
<reference evidence="2 3" key="1">
    <citation type="submission" date="2020-01" db="EMBL/GenBank/DDBJ databases">
        <title>Paenibacillus sp. nov., isolated from tomato rhizosphere.</title>
        <authorList>
            <person name="Weon H.-Y."/>
            <person name="Lee S.A."/>
        </authorList>
    </citation>
    <scope>NUCLEOTIDE SEQUENCE [LARGE SCALE GENOMIC DNA]</scope>
    <source>
        <strain evidence="2 3">12200R-189</strain>
    </source>
</reference>
<dbReference type="InterPro" id="IPR000182">
    <property type="entry name" value="GNAT_dom"/>
</dbReference>
<dbReference type="AlphaFoldDB" id="A0A6C0G648"/>
<proteinExistence type="predicted"/>